<keyword evidence="15" id="KW-1185">Reference proteome</keyword>
<protein>
    <recommendedName>
        <fullName evidence="3">histidine kinase</fullName>
        <ecNumber evidence="3">2.7.13.3</ecNumber>
    </recommendedName>
</protein>
<evidence type="ECO:0000256" key="1">
    <source>
        <dbReference type="ARBA" id="ARBA00000085"/>
    </source>
</evidence>
<dbReference type="InterPro" id="IPR003594">
    <property type="entry name" value="HATPase_dom"/>
</dbReference>
<dbReference type="InterPro" id="IPR004358">
    <property type="entry name" value="Sig_transdc_His_kin-like_C"/>
</dbReference>
<proteinExistence type="predicted"/>
<dbReference type="SUPFAM" id="SSF55874">
    <property type="entry name" value="ATPase domain of HSP90 chaperone/DNA topoisomerase II/histidine kinase"/>
    <property type="match status" value="1"/>
</dbReference>
<keyword evidence="9 11" id="KW-1133">Transmembrane helix</keyword>
<dbReference type="PROSITE" id="PS50109">
    <property type="entry name" value="HIS_KIN"/>
    <property type="match status" value="1"/>
</dbReference>
<dbReference type="EMBL" id="CADCST010000082">
    <property type="protein sequence ID" value="CAA9198329.1"/>
    <property type="molecule type" value="Genomic_DNA"/>
</dbReference>
<evidence type="ECO:0000256" key="9">
    <source>
        <dbReference type="ARBA" id="ARBA00022989"/>
    </source>
</evidence>
<evidence type="ECO:0000313" key="15">
    <source>
        <dbReference type="Proteomes" id="UP000474567"/>
    </source>
</evidence>
<reference evidence="13 15" key="1">
    <citation type="submission" date="2020-02" db="EMBL/GenBank/DDBJ databases">
        <authorList>
            <person name="Criscuolo A."/>
        </authorList>
    </citation>
    <scope>NUCLEOTIDE SEQUENCE [LARGE SCALE GENOMIC DNA]</scope>
    <source>
        <strain evidence="13">CECT7796</strain>
    </source>
</reference>
<feature type="transmembrane region" description="Helical" evidence="11">
    <location>
        <begin position="9"/>
        <end position="27"/>
    </location>
</feature>
<evidence type="ECO:0000256" key="3">
    <source>
        <dbReference type="ARBA" id="ARBA00012438"/>
    </source>
</evidence>
<dbReference type="SUPFAM" id="SSF47384">
    <property type="entry name" value="Homodimeric domain of signal transducing histidine kinase"/>
    <property type="match status" value="1"/>
</dbReference>
<dbReference type="Proteomes" id="UP001152749">
    <property type="component" value="Chromosome"/>
</dbReference>
<keyword evidence="4" id="KW-1003">Cell membrane</keyword>
<dbReference type="EMBL" id="OX336425">
    <property type="protein sequence ID" value="CAI2769333.1"/>
    <property type="molecule type" value="Genomic_DNA"/>
</dbReference>
<dbReference type="RefSeq" id="WP_173966099.1">
    <property type="nucleotide sequence ID" value="NZ_CADCST010000082.1"/>
</dbReference>
<evidence type="ECO:0000313" key="14">
    <source>
        <dbReference type="EMBL" id="CAI2769333.1"/>
    </source>
</evidence>
<dbReference type="GO" id="GO:0004721">
    <property type="term" value="F:phosphoprotein phosphatase activity"/>
    <property type="evidence" value="ECO:0007669"/>
    <property type="project" value="TreeGrafter"/>
</dbReference>
<evidence type="ECO:0000313" key="13">
    <source>
        <dbReference type="EMBL" id="CAA9198329.1"/>
    </source>
</evidence>
<dbReference type="GO" id="GO:0005886">
    <property type="term" value="C:plasma membrane"/>
    <property type="evidence" value="ECO:0007669"/>
    <property type="project" value="UniProtKB-SubCell"/>
</dbReference>
<dbReference type="InterPro" id="IPR003661">
    <property type="entry name" value="HisK_dim/P_dom"/>
</dbReference>
<name>A0A9W4TLQ6_9FLAO</name>
<dbReference type="InterPro" id="IPR050351">
    <property type="entry name" value="BphY/WalK/GraS-like"/>
</dbReference>
<evidence type="ECO:0000256" key="8">
    <source>
        <dbReference type="ARBA" id="ARBA00022777"/>
    </source>
</evidence>
<reference evidence="14" key="2">
    <citation type="submission" date="2022-09" db="EMBL/GenBank/DDBJ databases">
        <authorList>
            <person name="Duchaud E."/>
        </authorList>
    </citation>
    <scope>NUCLEOTIDE SEQUENCE</scope>
    <source>
        <strain evidence="14">TRV642</strain>
    </source>
</reference>
<evidence type="ECO:0000256" key="7">
    <source>
        <dbReference type="ARBA" id="ARBA00022692"/>
    </source>
</evidence>
<keyword evidence="10 11" id="KW-0472">Membrane</keyword>
<gene>
    <name evidence="14" type="primary">sasA</name>
    <name evidence="13" type="synonym">sasA_13</name>
    <name evidence="13" type="ORF">FLACOL7796_02114</name>
    <name evidence="14" type="ORF">TRV642_4707</name>
</gene>
<dbReference type="PANTHER" id="PTHR45453">
    <property type="entry name" value="PHOSPHATE REGULON SENSOR PROTEIN PHOR"/>
    <property type="match status" value="1"/>
</dbReference>
<evidence type="ECO:0000256" key="4">
    <source>
        <dbReference type="ARBA" id="ARBA00022475"/>
    </source>
</evidence>
<evidence type="ECO:0000259" key="12">
    <source>
        <dbReference type="PROSITE" id="PS50109"/>
    </source>
</evidence>
<dbReference type="KEGG" id="fcs:TRV642_4707"/>
<dbReference type="CDD" id="cd00082">
    <property type="entry name" value="HisKA"/>
    <property type="match status" value="1"/>
</dbReference>
<evidence type="ECO:0000256" key="6">
    <source>
        <dbReference type="ARBA" id="ARBA00022679"/>
    </source>
</evidence>
<keyword evidence="5" id="KW-0597">Phosphoprotein</keyword>
<dbReference type="PRINTS" id="PR00344">
    <property type="entry name" value="BCTRLSENSOR"/>
</dbReference>
<feature type="transmembrane region" description="Helical" evidence="11">
    <location>
        <begin position="165"/>
        <end position="188"/>
    </location>
</feature>
<dbReference type="InterPro" id="IPR005467">
    <property type="entry name" value="His_kinase_dom"/>
</dbReference>
<comment type="catalytic activity">
    <reaction evidence="1">
        <text>ATP + protein L-histidine = ADP + protein N-phospho-L-histidine.</text>
        <dbReference type="EC" id="2.7.13.3"/>
    </reaction>
</comment>
<organism evidence="14 16">
    <name type="scientific">Flavobacterium collinsii</name>
    <dbReference type="NCBI Taxonomy" id="1114861"/>
    <lineage>
        <taxon>Bacteria</taxon>
        <taxon>Pseudomonadati</taxon>
        <taxon>Bacteroidota</taxon>
        <taxon>Flavobacteriia</taxon>
        <taxon>Flavobacteriales</taxon>
        <taxon>Flavobacteriaceae</taxon>
        <taxon>Flavobacterium</taxon>
    </lineage>
</organism>
<keyword evidence="8" id="KW-0418">Kinase</keyword>
<dbReference type="InterPro" id="IPR036097">
    <property type="entry name" value="HisK_dim/P_sf"/>
</dbReference>
<dbReference type="Pfam" id="PF02518">
    <property type="entry name" value="HATPase_c"/>
    <property type="match status" value="1"/>
</dbReference>
<feature type="domain" description="Histidine kinase" evidence="12">
    <location>
        <begin position="203"/>
        <end position="420"/>
    </location>
</feature>
<evidence type="ECO:0000256" key="5">
    <source>
        <dbReference type="ARBA" id="ARBA00022553"/>
    </source>
</evidence>
<evidence type="ECO:0000256" key="2">
    <source>
        <dbReference type="ARBA" id="ARBA00004651"/>
    </source>
</evidence>
<keyword evidence="6 14" id="KW-0808">Transferase</keyword>
<evidence type="ECO:0000256" key="10">
    <source>
        <dbReference type="ARBA" id="ARBA00023136"/>
    </source>
</evidence>
<dbReference type="CDD" id="cd00075">
    <property type="entry name" value="HATPase"/>
    <property type="match status" value="1"/>
</dbReference>
<dbReference type="Gene3D" id="1.10.287.130">
    <property type="match status" value="1"/>
</dbReference>
<evidence type="ECO:0000256" key="11">
    <source>
        <dbReference type="SAM" id="Phobius"/>
    </source>
</evidence>
<comment type="subcellular location">
    <subcellularLocation>
        <location evidence="2">Cell membrane</location>
        <topology evidence="2">Multi-pass membrane protein</topology>
    </subcellularLocation>
</comment>
<dbReference type="Proteomes" id="UP000474567">
    <property type="component" value="Unassembled WGS sequence"/>
</dbReference>
<dbReference type="SMART" id="SM00387">
    <property type="entry name" value="HATPase_c"/>
    <property type="match status" value="1"/>
</dbReference>
<dbReference type="Pfam" id="PF00512">
    <property type="entry name" value="HisKA"/>
    <property type="match status" value="1"/>
</dbReference>
<dbReference type="GO" id="GO:0000155">
    <property type="term" value="F:phosphorelay sensor kinase activity"/>
    <property type="evidence" value="ECO:0007669"/>
    <property type="project" value="InterPro"/>
</dbReference>
<dbReference type="SMART" id="SM00388">
    <property type="entry name" value="HisKA"/>
    <property type="match status" value="1"/>
</dbReference>
<dbReference type="GO" id="GO:0016036">
    <property type="term" value="P:cellular response to phosphate starvation"/>
    <property type="evidence" value="ECO:0007669"/>
    <property type="project" value="TreeGrafter"/>
</dbReference>
<dbReference type="InterPro" id="IPR036890">
    <property type="entry name" value="HATPase_C_sf"/>
</dbReference>
<sequence length="420" mass="48842">MKLNKLNSIIILGLIAIISILVAQLLWTKEAFTLEQKKLNQKAHIALLEVAKKLYEGTNHELPAQSPVQKIANDYYIVNIDNDFEPDILEFYLKNEFKKMNITTDFEYAMYNCQSDEMVYGNYISLSEKTKVKQSVYFPKHKNLVYYFAIRFPNETTYLFSSMRFWFILSIALILILLIYVYSIFTLLQHKKYSELQRDFINNMTHEFKTPLSSILIASKYLIEQKPIKDDKKLYTYTDIIINQSHKLNGHIEKILNVAKSDYAPLELQKETVSLVPIIEEIIQNILLKYPEANIKIETLSNEYKIETDVFHFSNLVYNLLDNAVKYCSEKSLVIIGIAVENSVLKLTFKDNGIGVSPKNISFIFDKFYRAPNEKSNEVNGFGLGLYYVKEICNLHNWKIKAENNSEKGITITLSIPYKK</sequence>
<dbReference type="PANTHER" id="PTHR45453:SF2">
    <property type="entry name" value="HISTIDINE KINASE"/>
    <property type="match status" value="1"/>
</dbReference>
<dbReference type="Gene3D" id="3.30.565.10">
    <property type="entry name" value="Histidine kinase-like ATPase, C-terminal domain"/>
    <property type="match status" value="1"/>
</dbReference>
<evidence type="ECO:0000313" key="16">
    <source>
        <dbReference type="Proteomes" id="UP001152749"/>
    </source>
</evidence>
<dbReference type="EC" id="2.7.13.3" evidence="3"/>
<keyword evidence="7 11" id="KW-0812">Transmembrane</keyword>
<accession>A0A9W4TLQ6</accession>
<dbReference type="AlphaFoldDB" id="A0A9W4TLQ6"/>